<organism evidence="2">
    <name type="scientific">metagenome</name>
    <dbReference type="NCBI Taxonomy" id="256318"/>
    <lineage>
        <taxon>unclassified sequences</taxon>
        <taxon>metagenomes</taxon>
    </lineage>
</organism>
<dbReference type="Pfam" id="PF12705">
    <property type="entry name" value="PDDEXK_1"/>
    <property type="match status" value="1"/>
</dbReference>
<proteinExistence type="predicted"/>
<evidence type="ECO:0000313" key="2">
    <source>
        <dbReference type="EMBL" id="SUS08168.1"/>
    </source>
</evidence>
<sequence>MSEARVYSVHPGNTFVDAFARGLLASAGPEPEALTRIQLLLPTRRASRALAAAFLRLRGGQPLLLPWMRPLGDLEDDLFSPDEETTADEMAFGEALAVPPAISSLKRQLLLTRTVLALKGQATTLDQAARLARELGRLLDQAQTERRDLAGLAELITGELAQHWQITVDFLAILTQSWPEILAEEGCVDPAERRNRLLEAQAHAWRTAPPPGPVYAAGTTGSVPATADLLAVVARLPRGAVILPGLDAEVDDATWQAILDDPGHPQFGMAHLLERIEVDRRAVRDWPAPDQDRCDPARTRLVNRALRPAACSEIAPAERTALAAVLPTALVGLTRIDCPSAEEEARVVALILRQVLETPGKTAALVTSSRTLARRVAGELQRWGIAIDDSAGRPLGATPVGTFLRLVVATVATAFAPIPLLAMLKHPLAALGFPAAAARAKARALESRALRGPRPAPGIEGLRAALGADAASAHELLAAIERATAPLRREMDRPRAPLIDLLRAHVETAEVLAASTTETGAERLWTGDDGEAAAQFFSQLADAAASLGPIPPADYPELYDVLQTGSVVRPSFGGHPRLAIWGPLEARLQHADVMILGALNEDSWPPQVPPNPWMGRQMMKEFGLPLPERRIGLSAHDFAQAAAAPEVYLTRSRREEGAPTVPSRWLLRLGLFTKGTAWESSNAAMADRWLHWARDLDTPAAEHAIAISRPAPTPPVAARPRRLSVTQIDTWMRDPYAIYARHILALQALDPIDADPAQAEYGAVVHQALDAFLRRYPDRLPASAVECLLAEGRSAFGRLVDRPGVRAFWWPRFERIARWFLDQERLRRPGLTACATEIKGEMHLSAPEGPFLLTAKADRIDVLADGTLAIIDYKTGSVPKKGEVEAGLSPQLPLEAAIAQAGGFASVPRARVGCLEYWRLSGGIPPGTIEPINSGPELVAAAAAGLERLVAAFDREETPYLSQPRPAAAPRYSDYGHLARIKEWSAGAEDDG</sequence>
<protein>
    <submittedName>
        <fullName evidence="2">Double-strand break repair protein AddB</fullName>
    </submittedName>
</protein>
<reference evidence="2" key="1">
    <citation type="submission" date="2018-07" db="EMBL/GenBank/DDBJ databases">
        <authorList>
            <person name="Quirk P.G."/>
            <person name="Krulwich T.A."/>
        </authorList>
    </citation>
    <scope>NUCLEOTIDE SEQUENCE</scope>
</reference>
<dbReference type="InterPro" id="IPR038726">
    <property type="entry name" value="PDDEXK_AddAB-type"/>
</dbReference>
<dbReference type="InterPro" id="IPR027417">
    <property type="entry name" value="P-loop_NTPase"/>
</dbReference>
<dbReference type="InterPro" id="IPR014153">
    <property type="entry name" value="Ds_break_AddB"/>
</dbReference>
<dbReference type="Gene3D" id="3.90.320.10">
    <property type="match status" value="1"/>
</dbReference>
<dbReference type="SUPFAM" id="SSF52540">
    <property type="entry name" value="P-loop containing nucleoside triphosphate hydrolases"/>
    <property type="match status" value="1"/>
</dbReference>
<dbReference type="NCBIfam" id="TIGR02786">
    <property type="entry name" value="addB_alphas"/>
    <property type="match status" value="1"/>
</dbReference>
<feature type="domain" description="PD-(D/E)XK endonuclease-like" evidence="1">
    <location>
        <begin position="722"/>
        <end position="959"/>
    </location>
</feature>
<gene>
    <name evidence="2" type="ORF">DF3PB_60006</name>
</gene>
<dbReference type="AlphaFoldDB" id="A0A380TJ31"/>
<evidence type="ECO:0000259" key="1">
    <source>
        <dbReference type="Pfam" id="PF12705"/>
    </source>
</evidence>
<dbReference type="EMBL" id="UIDG01000556">
    <property type="protein sequence ID" value="SUS08168.1"/>
    <property type="molecule type" value="Genomic_DNA"/>
</dbReference>
<name>A0A380TJ31_9ZZZZ</name>
<accession>A0A380TJ31</accession>
<dbReference type="InterPro" id="IPR011604">
    <property type="entry name" value="PDDEXK-like_dom_sf"/>
</dbReference>